<dbReference type="InterPro" id="IPR001611">
    <property type="entry name" value="Leu-rich_rpt"/>
</dbReference>
<dbReference type="InterPro" id="IPR032675">
    <property type="entry name" value="LRR_dom_sf"/>
</dbReference>
<evidence type="ECO:0000313" key="11">
    <source>
        <dbReference type="Proteomes" id="UP001187471"/>
    </source>
</evidence>
<reference evidence="10" key="1">
    <citation type="submission" date="2022-12" db="EMBL/GenBank/DDBJ databases">
        <title>Draft genome assemblies for two species of Escallonia (Escalloniales).</title>
        <authorList>
            <person name="Chanderbali A."/>
            <person name="Dervinis C."/>
            <person name="Anghel I."/>
            <person name="Soltis D."/>
            <person name="Soltis P."/>
            <person name="Zapata F."/>
        </authorList>
    </citation>
    <scope>NUCLEOTIDE SEQUENCE</scope>
    <source>
        <strain evidence="10">UCBG92.1500</strain>
        <tissue evidence="10">Leaf</tissue>
    </source>
</reference>
<organism evidence="10 11">
    <name type="scientific">Escallonia rubra</name>
    <dbReference type="NCBI Taxonomy" id="112253"/>
    <lineage>
        <taxon>Eukaryota</taxon>
        <taxon>Viridiplantae</taxon>
        <taxon>Streptophyta</taxon>
        <taxon>Embryophyta</taxon>
        <taxon>Tracheophyta</taxon>
        <taxon>Spermatophyta</taxon>
        <taxon>Magnoliopsida</taxon>
        <taxon>eudicotyledons</taxon>
        <taxon>Gunneridae</taxon>
        <taxon>Pentapetalae</taxon>
        <taxon>asterids</taxon>
        <taxon>campanulids</taxon>
        <taxon>Escalloniales</taxon>
        <taxon>Escalloniaceae</taxon>
        <taxon>Escallonia</taxon>
    </lineage>
</organism>
<gene>
    <name evidence="10" type="ORF">RJ640_002643</name>
</gene>
<evidence type="ECO:0000256" key="2">
    <source>
        <dbReference type="ARBA" id="ARBA00022614"/>
    </source>
</evidence>
<name>A0AA88RB60_9ASTE</name>
<evidence type="ECO:0000256" key="5">
    <source>
        <dbReference type="ARBA" id="ARBA00022737"/>
    </source>
</evidence>
<dbReference type="PANTHER" id="PTHR27000:SF777">
    <property type="entry name" value="PROTEIN KINASE DOMAIN-CONTAINING PROTEIN"/>
    <property type="match status" value="1"/>
</dbReference>
<keyword evidence="3" id="KW-0812">Transmembrane</keyword>
<keyword evidence="8" id="KW-0675">Receptor</keyword>
<evidence type="ECO:0000256" key="6">
    <source>
        <dbReference type="ARBA" id="ARBA00022989"/>
    </source>
</evidence>
<comment type="caution">
    <text evidence="10">The sequence shown here is derived from an EMBL/GenBank/DDBJ whole genome shotgun (WGS) entry which is preliminary data.</text>
</comment>
<keyword evidence="7" id="KW-0472">Membrane</keyword>
<evidence type="ECO:0000256" key="8">
    <source>
        <dbReference type="ARBA" id="ARBA00023170"/>
    </source>
</evidence>
<accession>A0AA88RB60</accession>
<keyword evidence="2" id="KW-0433">Leucine-rich repeat</keyword>
<dbReference type="GO" id="GO:0016020">
    <property type="term" value="C:membrane"/>
    <property type="evidence" value="ECO:0007669"/>
    <property type="project" value="UniProtKB-SubCell"/>
</dbReference>
<dbReference type="FunFam" id="3.80.10.10:FF:000041">
    <property type="entry name" value="LRR receptor-like serine/threonine-protein kinase ERECTA"/>
    <property type="match status" value="1"/>
</dbReference>
<comment type="subcellular location">
    <subcellularLocation>
        <location evidence="1">Membrane</location>
        <topology evidence="1">Single-pass type I membrane protein</topology>
    </subcellularLocation>
</comment>
<keyword evidence="5" id="KW-0677">Repeat</keyword>
<evidence type="ECO:0000256" key="3">
    <source>
        <dbReference type="ARBA" id="ARBA00022692"/>
    </source>
</evidence>
<evidence type="ECO:0000256" key="9">
    <source>
        <dbReference type="ARBA" id="ARBA00023180"/>
    </source>
</evidence>
<keyword evidence="4" id="KW-0732">Signal</keyword>
<dbReference type="Proteomes" id="UP001187471">
    <property type="component" value="Unassembled WGS sequence"/>
</dbReference>
<proteinExistence type="predicted"/>
<protein>
    <submittedName>
        <fullName evidence="10">Uncharacterized protein</fullName>
    </submittedName>
</protein>
<sequence>MACVKKVCVHRGTIPAAIFNISTLQILSTPFNQLSGALPLYTSHQLANLEMIYLGYNSLTGNLPDSISNASKLTHLDLSTNNFSGIVPNSLGNLGLLEFGGQKFPQ</sequence>
<dbReference type="EMBL" id="JAVXUO010001373">
    <property type="protein sequence ID" value="KAK2982958.1"/>
    <property type="molecule type" value="Genomic_DNA"/>
</dbReference>
<dbReference type="PANTHER" id="PTHR27000">
    <property type="entry name" value="LEUCINE-RICH REPEAT RECEPTOR-LIKE PROTEIN KINASE FAMILY PROTEIN-RELATED"/>
    <property type="match status" value="1"/>
</dbReference>
<evidence type="ECO:0000256" key="1">
    <source>
        <dbReference type="ARBA" id="ARBA00004479"/>
    </source>
</evidence>
<keyword evidence="11" id="KW-1185">Reference proteome</keyword>
<dbReference type="AlphaFoldDB" id="A0AA88RB60"/>
<evidence type="ECO:0000256" key="7">
    <source>
        <dbReference type="ARBA" id="ARBA00023136"/>
    </source>
</evidence>
<evidence type="ECO:0000313" key="10">
    <source>
        <dbReference type="EMBL" id="KAK2982958.1"/>
    </source>
</evidence>
<dbReference type="Gene3D" id="3.80.10.10">
    <property type="entry name" value="Ribonuclease Inhibitor"/>
    <property type="match status" value="1"/>
</dbReference>
<keyword evidence="9" id="KW-0325">Glycoprotein</keyword>
<keyword evidence="6" id="KW-1133">Transmembrane helix</keyword>
<dbReference type="SUPFAM" id="SSF52058">
    <property type="entry name" value="L domain-like"/>
    <property type="match status" value="1"/>
</dbReference>
<dbReference type="Pfam" id="PF13855">
    <property type="entry name" value="LRR_8"/>
    <property type="match status" value="1"/>
</dbReference>
<evidence type="ECO:0000256" key="4">
    <source>
        <dbReference type="ARBA" id="ARBA00022729"/>
    </source>
</evidence>